<accession>A0AC60QIY0</accession>
<evidence type="ECO:0000313" key="1">
    <source>
        <dbReference type="EMBL" id="KAG0434357.1"/>
    </source>
</evidence>
<keyword evidence="2" id="KW-1185">Reference proteome</keyword>
<dbReference type="EMBL" id="JABSTQ010008564">
    <property type="protein sequence ID" value="KAG0434357.1"/>
    <property type="molecule type" value="Genomic_DNA"/>
</dbReference>
<organism evidence="1 2">
    <name type="scientific">Ixodes persulcatus</name>
    <name type="common">Taiga tick</name>
    <dbReference type="NCBI Taxonomy" id="34615"/>
    <lineage>
        <taxon>Eukaryota</taxon>
        <taxon>Metazoa</taxon>
        <taxon>Ecdysozoa</taxon>
        <taxon>Arthropoda</taxon>
        <taxon>Chelicerata</taxon>
        <taxon>Arachnida</taxon>
        <taxon>Acari</taxon>
        <taxon>Parasitiformes</taxon>
        <taxon>Ixodida</taxon>
        <taxon>Ixodoidea</taxon>
        <taxon>Ixodidae</taxon>
        <taxon>Ixodinae</taxon>
        <taxon>Ixodes</taxon>
    </lineage>
</organism>
<evidence type="ECO:0000313" key="2">
    <source>
        <dbReference type="Proteomes" id="UP000805193"/>
    </source>
</evidence>
<reference evidence="1 2" key="1">
    <citation type="journal article" date="2020" name="Cell">
        <title>Large-Scale Comparative Analyses of Tick Genomes Elucidate Their Genetic Diversity and Vector Capacities.</title>
        <authorList>
            <consortium name="Tick Genome and Microbiome Consortium (TIGMIC)"/>
            <person name="Jia N."/>
            <person name="Wang J."/>
            <person name="Shi W."/>
            <person name="Du L."/>
            <person name="Sun Y."/>
            <person name="Zhan W."/>
            <person name="Jiang J.F."/>
            <person name="Wang Q."/>
            <person name="Zhang B."/>
            <person name="Ji P."/>
            <person name="Bell-Sakyi L."/>
            <person name="Cui X.M."/>
            <person name="Yuan T.T."/>
            <person name="Jiang B.G."/>
            <person name="Yang W.F."/>
            <person name="Lam T.T."/>
            <person name="Chang Q.C."/>
            <person name="Ding S.J."/>
            <person name="Wang X.J."/>
            <person name="Zhu J.G."/>
            <person name="Ruan X.D."/>
            <person name="Zhao L."/>
            <person name="Wei J.T."/>
            <person name="Ye R.Z."/>
            <person name="Que T.C."/>
            <person name="Du C.H."/>
            <person name="Zhou Y.H."/>
            <person name="Cheng J.X."/>
            <person name="Dai P.F."/>
            <person name="Guo W.B."/>
            <person name="Han X.H."/>
            <person name="Huang E.J."/>
            <person name="Li L.F."/>
            <person name="Wei W."/>
            <person name="Gao Y.C."/>
            <person name="Liu J.Z."/>
            <person name="Shao H.Z."/>
            <person name="Wang X."/>
            <person name="Wang C.C."/>
            <person name="Yang T.C."/>
            <person name="Huo Q.B."/>
            <person name="Li W."/>
            <person name="Chen H.Y."/>
            <person name="Chen S.E."/>
            <person name="Zhou L.G."/>
            <person name="Ni X.B."/>
            <person name="Tian J.H."/>
            <person name="Sheng Y."/>
            <person name="Liu T."/>
            <person name="Pan Y.S."/>
            <person name="Xia L.Y."/>
            <person name="Li J."/>
            <person name="Zhao F."/>
            <person name="Cao W.C."/>
        </authorList>
    </citation>
    <scope>NUCLEOTIDE SEQUENCE [LARGE SCALE GENOMIC DNA]</scope>
    <source>
        <strain evidence="1">Iper-2018</strain>
    </source>
</reference>
<proteinExistence type="predicted"/>
<name>A0AC60QIY0_IXOPE</name>
<dbReference type="Proteomes" id="UP000805193">
    <property type="component" value="Unassembled WGS sequence"/>
</dbReference>
<protein>
    <submittedName>
        <fullName evidence="1">Uncharacterized protein</fullName>
    </submittedName>
</protein>
<sequence length="204" mass="23235">MDHGQHHYRSRASGRHGPRARGGSSHRGRQPARPTPRNRGQWARRARHTGSGLCRRCRERPQRTAATWTVLVEDISRGWASDLSWDDQPRPERAGPSQAVPEPFRGQTLEERHPTEPAAHYTSEEMRLLCPLCGVPEICRAAHLRGALHGERADAERIARINRLGDRDLERAIALVQRRRPDLLRRPPPSDDHHDDTVIDMPDT</sequence>
<comment type="caution">
    <text evidence="1">The sequence shown here is derived from an EMBL/GenBank/DDBJ whole genome shotgun (WGS) entry which is preliminary data.</text>
</comment>
<gene>
    <name evidence="1" type="ORF">HPB47_019165</name>
</gene>